<gene>
    <name evidence="2" type="ORF">HC248_01399</name>
</gene>
<dbReference type="RefSeq" id="WP_202882433.1">
    <property type="nucleotide sequence ID" value="NZ_CP051461.1"/>
</dbReference>
<evidence type="ECO:0000256" key="1">
    <source>
        <dbReference type="SAM" id="MobiDB-lite"/>
    </source>
</evidence>
<reference evidence="2 3" key="1">
    <citation type="submission" date="2020-04" db="EMBL/GenBank/DDBJ databases">
        <title>Complete genome of a Psychrophilic, Marine, Gas Vacuolate Bacterium Polaromonas vacuolata KCTC 22033T.</title>
        <authorList>
            <person name="Hwang K."/>
            <person name="Kim K.M."/>
        </authorList>
    </citation>
    <scope>NUCLEOTIDE SEQUENCE [LARGE SCALE GENOMIC DNA]</scope>
    <source>
        <strain evidence="2 3">KCTC 22033</strain>
    </source>
</reference>
<evidence type="ECO:0000313" key="3">
    <source>
        <dbReference type="Proteomes" id="UP000502041"/>
    </source>
</evidence>
<evidence type="ECO:0000313" key="2">
    <source>
        <dbReference type="EMBL" id="QJC56113.1"/>
    </source>
</evidence>
<dbReference type="Proteomes" id="UP000502041">
    <property type="component" value="Chromosome"/>
</dbReference>
<dbReference type="KEGG" id="pvac:HC248_01399"/>
<dbReference type="AlphaFoldDB" id="A0A6H2H8J5"/>
<organism evidence="2 3">
    <name type="scientific">Polaromonas vacuolata</name>
    <dbReference type="NCBI Taxonomy" id="37448"/>
    <lineage>
        <taxon>Bacteria</taxon>
        <taxon>Pseudomonadati</taxon>
        <taxon>Pseudomonadota</taxon>
        <taxon>Betaproteobacteria</taxon>
        <taxon>Burkholderiales</taxon>
        <taxon>Comamonadaceae</taxon>
        <taxon>Polaromonas</taxon>
    </lineage>
</organism>
<protein>
    <submittedName>
        <fullName evidence="2">Uncharacterized protein</fullName>
    </submittedName>
</protein>
<accession>A0A6H2H8J5</accession>
<proteinExistence type="predicted"/>
<sequence>MKLTDVEIEQLLTVPKTVINPRARKKLQNGSEQTNYDLICENGMSFRLYVRQNTRIPNGFSCGLYYITLAGESITLARYNGSDHAHSNPLEGTAPFFMACHIHRATQRYMEAGRKADHYAETTTRYSDLTGALKEILSDCKIDGLTQVDSPTPPIPIDEPQNKLF</sequence>
<dbReference type="EMBL" id="CP051461">
    <property type="protein sequence ID" value="QJC56113.1"/>
    <property type="molecule type" value="Genomic_DNA"/>
</dbReference>
<name>A0A6H2H8J5_9BURK</name>
<keyword evidence="3" id="KW-1185">Reference proteome</keyword>
<feature type="region of interest" description="Disordered" evidence="1">
    <location>
        <begin position="145"/>
        <end position="165"/>
    </location>
</feature>